<evidence type="ECO:0000313" key="3">
    <source>
        <dbReference type="Proteomes" id="UP000316213"/>
    </source>
</evidence>
<feature type="compositionally biased region" description="Polar residues" evidence="1">
    <location>
        <begin position="98"/>
        <end position="119"/>
    </location>
</feature>
<evidence type="ECO:0008006" key="4">
    <source>
        <dbReference type="Google" id="ProtNLM"/>
    </source>
</evidence>
<keyword evidence="3" id="KW-1185">Reference proteome</keyword>
<sequence length="560" mass="60428">MRVQSFMKNQPILHGFQIAVLSATLLLIGNPEIDAGGLGGRGGGHSFSGGGGRSIGGGGSASFGGGRPNMNARPNLGNASANLGARPNFGGGGLPVQRPQTSMPHLGGSSTRPNISRPSISDPGINRPSPNRPGLNRPDASLPTTLPSRPDVKLPDRGSLGNRPTTLPGRVPDGGRPGGFNRPAVTPPGSSRPSMPDFGKLPGGRPSGGELGDFLGLDKPIGPSGPGRPGKPTTLPGDLGSNRPDRPGRPTTLPGDRLPIAQRPSIDIGDVNLGNNTVISNKPRWANIDNDRYHSINRRWQNQIGNATTLPALNPNRYDHFHNWGNNVRDHWYGGRYPGYFRPDWWARHQFRCSGWHYFYSYANYPYTYWWGTPTYTDVTSWFTWNAPAASWQQPAYYDYGTGGNVTYQDNSVYISGNEIASADEFAESAATLATVPAPENLETAENSQWLPLGTFALTTDPDDVDPTRIVQLAVNKEGIVSGTIYNKETDQTQAIQGRVDKETQRVALRIGESEDVIAETGLYNLTQDEASVLVHFGTETQDTYLLVRLPAPEESATEQ</sequence>
<feature type="compositionally biased region" description="Gly residues" evidence="1">
    <location>
        <begin position="44"/>
        <end position="67"/>
    </location>
</feature>
<evidence type="ECO:0000313" key="2">
    <source>
        <dbReference type="EMBL" id="TWU01592.1"/>
    </source>
</evidence>
<organism evidence="2 3">
    <name type="scientific">Neorhodopirellula pilleata</name>
    <dbReference type="NCBI Taxonomy" id="2714738"/>
    <lineage>
        <taxon>Bacteria</taxon>
        <taxon>Pseudomonadati</taxon>
        <taxon>Planctomycetota</taxon>
        <taxon>Planctomycetia</taxon>
        <taxon>Pirellulales</taxon>
        <taxon>Pirellulaceae</taxon>
        <taxon>Neorhodopirellula</taxon>
    </lineage>
</organism>
<proteinExistence type="predicted"/>
<feature type="compositionally biased region" description="Gly residues" evidence="1">
    <location>
        <begin position="201"/>
        <end position="211"/>
    </location>
</feature>
<evidence type="ECO:0000256" key="1">
    <source>
        <dbReference type="SAM" id="MobiDB-lite"/>
    </source>
</evidence>
<protein>
    <recommendedName>
        <fullName evidence="4">Mu-protocadherin-putative cell-suface protein</fullName>
    </recommendedName>
</protein>
<name>A0A5C6ARH6_9BACT</name>
<reference evidence="2 3" key="1">
    <citation type="submission" date="2019-02" db="EMBL/GenBank/DDBJ databases">
        <title>Deep-cultivation of Planctomycetes and their phenomic and genomic characterization uncovers novel biology.</title>
        <authorList>
            <person name="Wiegand S."/>
            <person name="Jogler M."/>
            <person name="Boedeker C."/>
            <person name="Pinto D."/>
            <person name="Vollmers J."/>
            <person name="Rivas-Marin E."/>
            <person name="Kohn T."/>
            <person name="Peeters S.H."/>
            <person name="Heuer A."/>
            <person name="Rast P."/>
            <person name="Oberbeckmann S."/>
            <person name="Bunk B."/>
            <person name="Jeske O."/>
            <person name="Meyerdierks A."/>
            <person name="Storesund J.E."/>
            <person name="Kallscheuer N."/>
            <person name="Luecker S."/>
            <person name="Lage O.M."/>
            <person name="Pohl T."/>
            <person name="Merkel B.J."/>
            <person name="Hornburger P."/>
            <person name="Mueller R.-W."/>
            <person name="Bruemmer F."/>
            <person name="Labrenz M."/>
            <person name="Spormann A.M."/>
            <person name="Op Den Camp H."/>
            <person name="Overmann J."/>
            <person name="Amann R."/>
            <person name="Jetten M.S.M."/>
            <person name="Mascher T."/>
            <person name="Medema M.H."/>
            <person name="Devos D.P."/>
            <person name="Kaster A.-K."/>
            <person name="Ovreas L."/>
            <person name="Rohde M."/>
            <person name="Galperin M.Y."/>
            <person name="Jogler C."/>
        </authorList>
    </citation>
    <scope>NUCLEOTIDE SEQUENCE [LARGE SCALE GENOMIC DNA]</scope>
    <source>
        <strain evidence="2 3">Pla100</strain>
    </source>
</reference>
<dbReference type="EMBL" id="SJPM01000002">
    <property type="protein sequence ID" value="TWU01592.1"/>
    <property type="molecule type" value="Genomic_DNA"/>
</dbReference>
<dbReference type="AlphaFoldDB" id="A0A5C6ARH6"/>
<gene>
    <name evidence="2" type="ORF">Pla100_13270</name>
</gene>
<accession>A0A5C6ARH6</accession>
<feature type="region of interest" description="Disordered" evidence="1">
    <location>
        <begin position="44"/>
        <end position="262"/>
    </location>
</feature>
<comment type="caution">
    <text evidence="2">The sequence shown here is derived from an EMBL/GenBank/DDBJ whole genome shotgun (WGS) entry which is preliminary data.</text>
</comment>
<dbReference type="Proteomes" id="UP000316213">
    <property type="component" value="Unassembled WGS sequence"/>
</dbReference>